<dbReference type="RefSeq" id="WP_271091049.1">
    <property type="nucleotide sequence ID" value="NZ_JAPJZH010000011.1"/>
</dbReference>
<proteinExistence type="predicted"/>
<gene>
    <name evidence="3" type="ORF">OOZ53_17900</name>
</gene>
<reference evidence="3" key="1">
    <citation type="submission" date="2022-11" db="EMBL/GenBank/DDBJ databases">
        <title>Hoeflea poritis sp. nov., isolated from scleractinian coral Porites lutea.</title>
        <authorList>
            <person name="Zhang G."/>
            <person name="Wei Q."/>
            <person name="Cai L."/>
        </authorList>
    </citation>
    <scope>NUCLEOTIDE SEQUENCE</scope>
    <source>
        <strain evidence="3">E7-10</strain>
    </source>
</reference>
<feature type="domain" description="MobA-like NTP transferase" evidence="2">
    <location>
        <begin position="10"/>
        <end position="177"/>
    </location>
</feature>
<dbReference type="Gene3D" id="3.90.550.10">
    <property type="entry name" value="Spore Coat Polysaccharide Biosynthesis Protein SpsA, Chain A"/>
    <property type="match status" value="1"/>
</dbReference>
<keyword evidence="4" id="KW-1185">Reference proteome</keyword>
<protein>
    <submittedName>
        <fullName evidence="3">Nucleotidyltransferase family protein</fullName>
    </submittedName>
</protein>
<name>A0ABT4VRK8_9HYPH</name>
<dbReference type="PANTHER" id="PTHR43777:SF1">
    <property type="entry name" value="MOLYBDENUM COFACTOR CYTIDYLYLTRANSFERASE"/>
    <property type="match status" value="1"/>
</dbReference>
<evidence type="ECO:0000313" key="4">
    <source>
        <dbReference type="Proteomes" id="UP001148313"/>
    </source>
</evidence>
<dbReference type="PANTHER" id="PTHR43777">
    <property type="entry name" value="MOLYBDENUM COFACTOR CYTIDYLYLTRANSFERASE"/>
    <property type="match status" value="1"/>
</dbReference>
<dbReference type="CDD" id="cd04182">
    <property type="entry name" value="GT_2_like_f"/>
    <property type="match status" value="1"/>
</dbReference>
<dbReference type="Pfam" id="PF12804">
    <property type="entry name" value="NTP_transf_3"/>
    <property type="match status" value="1"/>
</dbReference>
<keyword evidence="1" id="KW-0460">Magnesium</keyword>
<dbReference type="EMBL" id="JAPJZH010000011">
    <property type="protein sequence ID" value="MDA4847239.1"/>
    <property type="molecule type" value="Genomic_DNA"/>
</dbReference>
<organism evidence="3 4">
    <name type="scientific">Hoeflea poritis</name>
    <dbReference type="NCBI Taxonomy" id="2993659"/>
    <lineage>
        <taxon>Bacteria</taxon>
        <taxon>Pseudomonadati</taxon>
        <taxon>Pseudomonadota</taxon>
        <taxon>Alphaproteobacteria</taxon>
        <taxon>Hyphomicrobiales</taxon>
        <taxon>Rhizobiaceae</taxon>
        <taxon>Hoeflea</taxon>
    </lineage>
</organism>
<dbReference type="InterPro" id="IPR029044">
    <property type="entry name" value="Nucleotide-diphossugar_trans"/>
</dbReference>
<accession>A0ABT4VRK8</accession>
<dbReference type="SUPFAM" id="SSF53448">
    <property type="entry name" value="Nucleotide-diphospho-sugar transferases"/>
    <property type="match status" value="1"/>
</dbReference>
<evidence type="ECO:0000313" key="3">
    <source>
        <dbReference type="EMBL" id="MDA4847239.1"/>
    </source>
</evidence>
<dbReference type="InterPro" id="IPR025877">
    <property type="entry name" value="MobA-like_NTP_Trfase"/>
</dbReference>
<comment type="caution">
    <text evidence="3">The sequence shown here is derived from an EMBL/GenBank/DDBJ whole genome shotgun (WGS) entry which is preliminary data.</text>
</comment>
<evidence type="ECO:0000259" key="2">
    <source>
        <dbReference type="Pfam" id="PF12804"/>
    </source>
</evidence>
<dbReference type="Proteomes" id="UP001148313">
    <property type="component" value="Unassembled WGS sequence"/>
</dbReference>
<sequence length="216" mass="23415">MKSAARNIDAVLLAAGLSRRMGAENKLLLRYQGRPLVRHTAATLIKARFRRLLVVTGHDAMRIEGALAGLAVTTSRNPHYRKGQMSSVVHGLRALMPGMGKNTPADGIMIALADMPYLTAADYRDLARAFREDGCEHIIVPEFLGQRGNPIVLPPRLAAVASNGDLNTGCRRLIENRPGDVRTVEARNSAFVRDIDTATDYGHAVRSSYLAAPCCG</sequence>
<evidence type="ECO:0000256" key="1">
    <source>
        <dbReference type="ARBA" id="ARBA00022842"/>
    </source>
</evidence>